<feature type="transmembrane region" description="Helical" evidence="1">
    <location>
        <begin position="15"/>
        <end position="34"/>
    </location>
</feature>
<keyword evidence="1" id="KW-0472">Membrane</keyword>
<evidence type="ECO:0000256" key="1">
    <source>
        <dbReference type="SAM" id="Phobius"/>
    </source>
</evidence>
<sequence length="117" mass="12891">MGGAKIMKKRIKPSWLIGIAVVAVVVIVGVVMVMPKHLSGSYSAKVQILWSTSTDTLEFKGNKVHEKGTHNNGTYKIKGNKLDMTLDGDHKTATLSKDKKSFDLTAFGMKLHYTKDK</sequence>
<name>A0A0R2C6L0_9LACO</name>
<dbReference type="PATRIC" id="fig|1423810.4.peg.1633"/>
<proteinExistence type="predicted"/>
<organism evidence="2 3">
    <name type="scientific">Lacticaseibacillus thailandensis DSM 22698 = JCM 13996</name>
    <dbReference type="NCBI Taxonomy" id="1423810"/>
    <lineage>
        <taxon>Bacteria</taxon>
        <taxon>Bacillati</taxon>
        <taxon>Bacillota</taxon>
        <taxon>Bacilli</taxon>
        <taxon>Lactobacillales</taxon>
        <taxon>Lactobacillaceae</taxon>
        <taxon>Lacticaseibacillus</taxon>
    </lineage>
</organism>
<keyword evidence="3" id="KW-1185">Reference proteome</keyword>
<evidence type="ECO:0000313" key="2">
    <source>
        <dbReference type="EMBL" id="KRM87002.1"/>
    </source>
</evidence>
<accession>A0A0R2C6L0</accession>
<comment type="caution">
    <text evidence="2">The sequence shown here is derived from an EMBL/GenBank/DDBJ whole genome shotgun (WGS) entry which is preliminary data.</text>
</comment>
<gene>
    <name evidence="2" type="ORF">FD19_GL001586</name>
</gene>
<dbReference type="Proteomes" id="UP000051789">
    <property type="component" value="Unassembled WGS sequence"/>
</dbReference>
<dbReference type="STRING" id="1423810.FD19_GL001586"/>
<dbReference type="EMBL" id="AYZK01000004">
    <property type="protein sequence ID" value="KRM87002.1"/>
    <property type="molecule type" value="Genomic_DNA"/>
</dbReference>
<protein>
    <submittedName>
        <fullName evidence="2">Uncharacterized protein</fullName>
    </submittedName>
</protein>
<dbReference type="AlphaFoldDB" id="A0A0R2C6L0"/>
<keyword evidence="1" id="KW-1133">Transmembrane helix</keyword>
<evidence type="ECO:0000313" key="3">
    <source>
        <dbReference type="Proteomes" id="UP000051789"/>
    </source>
</evidence>
<keyword evidence="1" id="KW-0812">Transmembrane</keyword>
<reference evidence="2 3" key="1">
    <citation type="journal article" date="2015" name="Genome Announc.">
        <title>Expanding the biotechnology potential of lactobacilli through comparative genomics of 213 strains and associated genera.</title>
        <authorList>
            <person name="Sun Z."/>
            <person name="Harris H.M."/>
            <person name="McCann A."/>
            <person name="Guo C."/>
            <person name="Argimon S."/>
            <person name="Zhang W."/>
            <person name="Yang X."/>
            <person name="Jeffery I.B."/>
            <person name="Cooney J.C."/>
            <person name="Kagawa T.F."/>
            <person name="Liu W."/>
            <person name="Song Y."/>
            <person name="Salvetti E."/>
            <person name="Wrobel A."/>
            <person name="Rasinkangas P."/>
            <person name="Parkhill J."/>
            <person name="Rea M.C."/>
            <person name="O'Sullivan O."/>
            <person name="Ritari J."/>
            <person name="Douillard F.P."/>
            <person name="Paul Ross R."/>
            <person name="Yang R."/>
            <person name="Briner A.E."/>
            <person name="Felis G.E."/>
            <person name="de Vos W.M."/>
            <person name="Barrangou R."/>
            <person name="Klaenhammer T.R."/>
            <person name="Caufield P.W."/>
            <person name="Cui Y."/>
            <person name="Zhang H."/>
            <person name="O'Toole P.W."/>
        </authorList>
    </citation>
    <scope>NUCLEOTIDE SEQUENCE [LARGE SCALE GENOMIC DNA]</scope>
    <source>
        <strain evidence="2 3">DSM 22698</strain>
    </source>
</reference>